<proteinExistence type="predicted"/>
<evidence type="ECO:0008006" key="4">
    <source>
        <dbReference type="Google" id="ProtNLM"/>
    </source>
</evidence>
<name>A0A9P6JQ45_9AGAR</name>
<gene>
    <name evidence="2" type="ORF">CPB83DRAFT_854408</name>
</gene>
<dbReference type="EMBL" id="MU157853">
    <property type="protein sequence ID" value="KAF9528334.1"/>
    <property type="molecule type" value="Genomic_DNA"/>
</dbReference>
<reference evidence="2" key="1">
    <citation type="submission" date="2020-11" db="EMBL/GenBank/DDBJ databases">
        <authorList>
            <consortium name="DOE Joint Genome Institute"/>
            <person name="Ahrendt S."/>
            <person name="Riley R."/>
            <person name="Andreopoulos W."/>
            <person name="Labutti K."/>
            <person name="Pangilinan J."/>
            <person name="Ruiz-Duenas F.J."/>
            <person name="Barrasa J.M."/>
            <person name="Sanchez-Garcia M."/>
            <person name="Camarero S."/>
            <person name="Miyauchi S."/>
            <person name="Serrano A."/>
            <person name="Linde D."/>
            <person name="Babiker R."/>
            <person name="Drula E."/>
            <person name="Ayuso-Fernandez I."/>
            <person name="Pacheco R."/>
            <person name="Padilla G."/>
            <person name="Ferreira P."/>
            <person name="Barriuso J."/>
            <person name="Kellner H."/>
            <person name="Castanera R."/>
            <person name="Alfaro M."/>
            <person name="Ramirez L."/>
            <person name="Pisabarro A.G."/>
            <person name="Kuo A."/>
            <person name="Tritt A."/>
            <person name="Lipzen A."/>
            <person name="He G."/>
            <person name="Yan M."/>
            <person name="Ng V."/>
            <person name="Cullen D."/>
            <person name="Martin F."/>
            <person name="Rosso M.-N."/>
            <person name="Henrissat B."/>
            <person name="Hibbett D."/>
            <person name="Martinez A.T."/>
            <person name="Grigoriev I.V."/>
        </authorList>
    </citation>
    <scope>NUCLEOTIDE SEQUENCE</scope>
    <source>
        <strain evidence="2">CBS 506.95</strain>
    </source>
</reference>
<evidence type="ECO:0000256" key="1">
    <source>
        <dbReference type="SAM" id="SignalP"/>
    </source>
</evidence>
<accession>A0A9P6JQ45</accession>
<keyword evidence="3" id="KW-1185">Reference proteome</keyword>
<feature type="chain" id="PRO_5040409975" description="Secreted protein" evidence="1">
    <location>
        <begin position="17"/>
        <end position="89"/>
    </location>
</feature>
<organism evidence="2 3">
    <name type="scientific">Crepidotus variabilis</name>
    <dbReference type="NCBI Taxonomy" id="179855"/>
    <lineage>
        <taxon>Eukaryota</taxon>
        <taxon>Fungi</taxon>
        <taxon>Dikarya</taxon>
        <taxon>Basidiomycota</taxon>
        <taxon>Agaricomycotina</taxon>
        <taxon>Agaricomycetes</taxon>
        <taxon>Agaricomycetidae</taxon>
        <taxon>Agaricales</taxon>
        <taxon>Agaricineae</taxon>
        <taxon>Crepidotaceae</taxon>
        <taxon>Crepidotus</taxon>
    </lineage>
</organism>
<dbReference type="Proteomes" id="UP000807306">
    <property type="component" value="Unassembled WGS sequence"/>
</dbReference>
<feature type="signal peptide" evidence="1">
    <location>
        <begin position="1"/>
        <end position="16"/>
    </location>
</feature>
<comment type="caution">
    <text evidence="2">The sequence shown here is derived from an EMBL/GenBank/DDBJ whole genome shotgun (WGS) entry which is preliminary data.</text>
</comment>
<dbReference type="AlphaFoldDB" id="A0A9P6JQ45"/>
<keyword evidence="1" id="KW-0732">Signal</keyword>
<sequence length="89" mass="9977">MLLIILTQSLLVKSSCMDRQQEASWINILSNGPTNVLLCVVLGLNSASASRSPATRKTMLRGPWVSESHSSNRCSWAFVRVRMTFIFYV</sequence>
<evidence type="ECO:0000313" key="2">
    <source>
        <dbReference type="EMBL" id="KAF9528334.1"/>
    </source>
</evidence>
<evidence type="ECO:0000313" key="3">
    <source>
        <dbReference type="Proteomes" id="UP000807306"/>
    </source>
</evidence>
<protein>
    <recommendedName>
        <fullName evidence="4">Secreted protein</fullName>
    </recommendedName>
</protein>